<comment type="caution">
    <text evidence="10">The sequence shown here is derived from an EMBL/GenBank/DDBJ whole genome shotgun (WGS) entry which is preliminary data.</text>
</comment>
<dbReference type="GO" id="GO:0016840">
    <property type="term" value="F:carbon-nitrogen lyase activity"/>
    <property type="evidence" value="ECO:0007669"/>
    <property type="project" value="UniProtKB-UniRule"/>
</dbReference>
<name>A0A6L7GD39_9SPHN</name>
<dbReference type="PIRSF" id="PIRSF000370">
    <property type="entry name" value="QueE"/>
    <property type="match status" value="1"/>
</dbReference>
<gene>
    <name evidence="8" type="primary">queE</name>
    <name evidence="10" type="ORF">GRI44_01285</name>
</gene>
<dbReference type="RefSeq" id="WP_160599527.1">
    <property type="nucleotide sequence ID" value="NZ_WTYU01000001.1"/>
</dbReference>
<dbReference type="EMBL" id="WTYU01000001">
    <property type="protein sequence ID" value="MXP13386.1"/>
    <property type="molecule type" value="Genomic_DNA"/>
</dbReference>
<dbReference type="SFLD" id="SFLDS00029">
    <property type="entry name" value="Radical_SAM"/>
    <property type="match status" value="1"/>
</dbReference>
<feature type="binding site" evidence="8">
    <location>
        <position position="42"/>
    </location>
    <ligand>
        <name>[4Fe-4S] cluster</name>
        <dbReference type="ChEBI" id="CHEBI:49883"/>
        <note>4Fe-4S-S-AdoMet</note>
    </ligand>
</feature>
<feature type="binding site" evidence="8">
    <location>
        <begin position="44"/>
        <end position="46"/>
    </location>
    <ligand>
        <name>S-adenosyl-L-methionine</name>
        <dbReference type="ChEBI" id="CHEBI:59789"/>
    </ligand>
</feature>
<dbReference type="InterPro" id="IPR013785">
    <property type="entry name" value="Aldolase_TIM"/>
</dbReference>
<dbReference type="PROSITE" id="PS51918">
    <property type="entry name" value="RADICAL_SAM"/>
    <property type="match status" value="1"/>
</dbReference>
<dbReference type="CDD" id="cd01335">
    <property type="entry name" value="Radical_SAM"/>
    <property type="match status" value="1"/>
</dbReference>
<feature type="binding site" evidence="8">
    <location>
        <position position="34"/>
    </location>
    <ligand>
        <name>substrate</name>
    </ligand>
</feature>
<evidence type="ECO:0000256" key="8">
    <source>
        <dbReference type="HAMAP-Rule" id="MF_00917"/>
    </source>
</evidence>
<feature type="binding site" evidence="8">
    <location>
        <position position="47"/>
    </location>
    <ligand>
        <name>Mg(2+)</name>
        <dbReference type="ChEBI" id="CHEBI:18420"/>
    </ligand>
</feature>
<evidence type="ECO:0000313" key="10">
    <source>
        <dbReference type="EMBL" id="MXP13386.1"/>
    </source>
</evidence>
<dbReference type="AlphaFoldDB" id="A0A6L7GD39"/>
<keyword evidence="5 8" id="KW-0408">Iron</keyword>
<dbReference type="GO" id="GO:0051539">
    <property type="term" value="F:4 iron, 4 sulfur cluster binding"/>
    <property type="evidence" value="ECO:0007669"/>
    <property type="project" value="UniProtKB-UniRule"/>
</dbReference>
<feature type="binding site" evidence="8">
    <location>
        <begin position="19"/>
        <end position="21"/>
    </location>
    <ligand>
        <name>substrate</name>
    </ligand>
</feature>
<dbReference type="EC" id="4.3.99.3" evidence="8"/>
<sequence length="244" mass="26667">MALTLATTIPGEPEIFASVQGEGPSAGTPCTFVRLSRCNLACVWCDTAYTWHFDGDERPHRSGQTFDRKANQVTLEEDDVAARIAALGQRRIVITGGEPLLQAPALAKMLELLPDVTVEIETNGTTSAPARVDIRVDQYNVSPKLAHSGNPAELALIAERLNHYARDERAFFKFVCAGPGDVAEAAAIVRAHAIPPARVFLMPEGTDSATLRTREKWLVPLCLQHGFRMSDRLHIHIFGDTRGT</sequence>
<keyword evidence="2 8" id="KW-0949">S-adenosyl-L-methionine</keyword>
<dbReference type="InterPro" id="IPR007197">
    <property type="entry name" value="rSAM"/>
</dbReference>
<dbReference type="InterPro" id="IPR058240">
    <property type="entry name" value="rSAM_sf"/>
</dbReference>
<accession>A0A6L7GD39</accession>
<dbReference type="OrthoDB" id="9792276at2"/>
<dbReference type="PANTHER" id="PTHR42836">
    <property type="entry name" value="7-CARBOXY-7-DEAZAGUANINE SYNTHASE"/>
    <property type="match status" value="1"/>
</dbReference>
<feature type="binding site" evidence="8">
    <location>
        <begin position="142"/>
        <end position="144"/>
    </location>
    <ligand>
        <name>S-adenosyl-L-methionine</name>
        <dbReference type="ChEBI" id="CHEBI:59789"/>
    </ligand>
</feature>
<feature type="domain" description="Radical SAM core" evidence="9">
    <location>
        <begin position="25"/>
        <end position="240"/>
    </location>
</feature>
<evidence type="ECO:0000256" key="1">
    <source>
        <dbReference type="ARBA" id="ARBA00022485"/>
    </source>
</evidence>
<evidence type="ECO:0000256" key="3">
    <source>
        <dbReference type="ARBA" id="ARBA00022723"/>
    </source>
</evidence>
<reference evidence="10 11" key="1">
    <citation type="submission" date="2019-12" db="EMBL/GenBank/DDBJ databases">
        <title>Genomic-based taxomic classification of the family Erythrobacteraceae.</title>
        <authorList>
            <person name="Xu L."/>
        </authorList>
    </citation>
    <scope>NUCLEOTIDE SEQUENCE [LARGE SCALE GENOMIC DNA]</scope>
    <source>
        <strain evidence="10 11">KCTC 52259</strain>
    </source>
</reference>
<keyword evidence="11" id="KW-1185">Reference proteome</keyword>
<evidence type="ECO:0000259" key="9">
    <source>
        <dbReference type="PROSITE" id="PS51918"/>
    </source>
</evidence>
<comment type="caution">
    <text evidence="8">Lacks conserved residue(s) required for the propagation of feature annotation.</text>
</comment>
<dbReference type="PANTHER" id="PTHR42836:SF1">
    <property type="entry name" value="7-CARBOXY-7-DEAZAGUANINE SYNTHASE"/>
    <property type="match status" value="1"/>
</dbReference>
<comment type="cofactor">
    <cofactor evidence="8">
        <name>S-adenosyl-L-methionine</name>
        <dbReference type="ChEBI" id="CHEBI:59789"/>
    </cofactor>
    <text evidence="8">Binds 1 S-adenosyl-L-methionine per subunit.</text>
</comment>
<feature type="binding site" evidence="8">
    <location>
        <position position="95"/>
    </location>
    <ligand>
        <name>substrate</name>
    </ligand>
</feature>
<feature type="binding site" evidence="8">
    <location>
        <position position="45"/>
    </location>
    <ligand>
        <name>[4Fe-4S] cluster</name>
        <dbReference type="ChEBI" id="CHEBI:49883"/>
        <note>4Fe-4S-S-AdoMet</note>
    </ligand>
</feature>
<comment type="cofactor">
    <cofactor evidence="8">
        <name>[4Fe-4S] cluster</name>
        <dbReference type="ChEBI" id="CHEBI:49883"/>
    </cofactor>
    <text evidence="8">Binds 1 [4Fe-4S] cluster. The cluster is coordinated with 3 cysteines and an exchangeable S-adenosyl-L-methionine.</text>
</comment>
<dbReference type="SUPFAM" id="SSF102114">
    <property type="entry name" value="Radical SAM enzymes"/>
    <property type="match status" value="1"/>
</dbReference>
<organism evidence="10 11">
    <name type="scientific">Allopontixanthobacter confluentis</name>
    <dbReference type="NCBI Taxonomy" id="1849021"/>
    <lineage>
        <taxon>Bacteria</taxon>
        <taxon>Pseudomonadati</taxon>
        <taxon>Pseudomonadota</taxon>
        <taxon>Alphaproteobacteria</taxon>
        <taxon>Sphingomonadales</taxon>
        <taxon>Erythrobacteraceae</taxon>
        <taxon>Allopontixanthobacter</taxon>
    </lineage>
</organism>
<comment type="cofactor">
    <cofactor evidence="8">
        <name>Mg(2+)</name>
        <dbReference type="ChEBI" id="CHEBI:18420"/>
    </cofactor>
</comment>
<evidence type="ECO:0000256" key="4">
    <source>
        <dbReference type="ARBA" id="ARBA00022842"/>
    </source>
</evidence>
<keyword evidence="8" id="KW-0671">Queuosine biosynthesis</keyword>
<dbReference type="GO" id="GO:0000287">
    <property type="term" value="F:magnesium ion binding"/>
    <property type="evidence" value="ECO:0007669"/>
    <property type="project" value="UniProtKB-UniRule"/>
</dbReference>
<proteinExistence type="inferred from homology"/>
<comment type="catalytic activity">
    <reaction evidence="8">
        <text>6-carboxy-5,6,7,8-tetrahydropterin + H(+) = 7-carboxy-7-carbaguanine + NH4(+)</text>
        <dbReference type="Rhea" id="RHEA:27974"/>
        <dbReference type="ChEBI" id="CHEBI:15378"/>
        <dbReference type="ChEBI" id="CHEBI:28938"/>
        <dbReference type="ChEBI" id="CHEBI:61032"/>
        <dbReference type="ChEBI" id="CHEBI:61036"/>
        <dbReference type="EC" id="4.3.99.3"/>
    </reaction>
</comment>
<evidence type="ECO:0000256" key="5">
    <source>
        <dbReference type="ARBA" id="ARBA00023004"/>
    </source>
</evidence>
<keyword evidence="3 8" id="KW-0479">Metal-binding</keyword>
<comment type="pathway">
    <text evidence="8">Purine metabolism; 7-cyano-7-deazaguanine biosynthesis.</text>
</comment>
<dbReference type="HAMAP" id="MF_00917">
    <property type="entry name" value="QueE"/>
    <property type="match status" value="1"/>
</dbReference>
<comment type="function">
    <text evidence="8">Catalyzes the complex heterocyclic radical-mediated conversion of 6-carboxy-5,6,7,8-tetrahydropterin (CPH4) to 7-carboxy-7-deazaguanine (CDG), a step common to the biosynthetic pathways of all 7-deazapurine-containing compounds.</text>
</comment>
<dbReference type="Pfam" id="PF04055">
    <property type="entry name" value="Radical_SAM"/>
    <property type="match status" value="1"/>
</dbReference>
<evidence type="ECO:0000256" key="6">
    <source>
        <dbReference type="ARBA" id="ARBA00023014"/>
    </source>
</evidence>
<dbReference type="Gene3D" id="3.20.20.70">
    <property type="entry name" value="Aldolase class I"/>
    <property type="match status" value="1"/>
</dbReference>
<feature type="binding site" evidence="8">
    <location>
        <position position="38"/>
    </location>
    <ligand>
        <name>[4Fe-4S] cluster</name>
        <dbReference type="ChEBI" id="CHEBI:49883"/>
        <note>4Fe-4S-S-AdoMet</note>
    </ligand>
</feature>
<keyword evidence="4 8" id="KW-0460">Magnesium</keyword>
<dbReference type="GO" id="GO:0008616">
    <property type="term" value="P:tRNA queuosine(34) biosynthetic process"/>
    <property type="evidence" value="ECO:0007669"/>
    <property type="project" value="UniProtKB-UniRule"/>
</dbReference>
<keyword evidence="7 8" id="KW-0456">Lyase</keyword>
<evidence type="ECO:0000256" key="7">
    <source>
        <dbReference type="ARBA" id="ARBA00023239"/>
    </source>
</evidence>
<evidence type="ECO:0000313" key="11">
    <source>
        <dbReference type="Proteomes" id="UP000473531"/>
    </source>
</evidence>
<keyword evidence="6 8" id="KW-0411">Iron-sulfur</keyword>
<dbReference type="InterPro" id="IPR024924">
    <property type="entry name" value="7-CO-7-deazaguanine_synth-like"/>
</dbReference>
<dbReference type="GO" id="GO:1904047">
    <property type="term" value="F:S-adenosyl-L-methionine binding"/>
    <property type="evidence" value="ECO:0007669"/>
    <property type="project" value="UniProtKB-UniRule"/>
</dbReference>
<evidence type="ECO:0000256" key="2">
    <source>
        <dbReference type="ARBA" id="ARBA00022691"/>
    </source>
</evidence>
<feature type="binding site" evidence="8">
    <location>
        <position position="97"/>
    </location>
    <ligand>
        <name>S-adenosyl-L-methionine</name>
        <dbReference type="ChEBI" id="CHEBI:59789"/>
    </ligand>
</feature>
<dbReference type="Proteomes" id="UP000473531">
    <property type="component" value="Unassembled WGS sequence"/>
</dbReference>
<dbReference type="UniPathway" id="UPA00391"/>
<keyword evidence="1 8" id="KW-0004">4Fe-4S</keyword>
<comment type="similarity">
    <text evidence="8">Belongs to the radical SAM superfamily. 7-carboxy-7-deazaguanine synthase family.</text>
</comment>
<comment type="subunit">
    <text evidence="8">Homodimer.</text>
</comment>
<protein>
    <recommendedName>
        <fullName evidence="8">7-carboxy-7-deazaguanine synthase</fullName>
        <shortName evidence="8">CDG synthase</shortName>
        <ecNumber evidence="8">4.3.99.3</ecNumber>
    </recommendedName>
    <alternativeName>
        <fullName evidence="8">Queuosine biosynthesis protein QueE</fullName>
    </alternativeName>
</protein>